<name>A0ABP8A3I0_9MICO</name>
<gene>
    <name evidence="1" type="ORF">GCM10022287_24570</name>
</gene>
<evidence type="ECO:0000313" key="2">
    <source>
        <dbReference type="Proteomes" id="UP001501079"/>
    </source>
</evidence>
<dbReference type="EMBL" id="BAABBW010000004">
    <property type="protein sequence ID" value="GAA4176766.1"/>
    <property type="molecule type" value="Genomic_DNA"/>
</dbReference>
<reference evidence="2" key="1">
    <citation type="journal article" date="2019" name="Int. J. Syst. Evol. Microbiol.">
        <title>The Global Catalogue of Microorganisms (GCM) 10K type strain sequencing project: providing services to taxonomists for standard genome sequencing and annotation.</title>
        <authorList>
            <consortium name="The Broad Institute Genomics Platform"/>
            <consortium name="The Broad Institute Genome Sequencing Center for Infectious Disease"/>
            <person name="Wu L."/>
            <person name="Ma J."/>
        </authorList>
    </citation>
    <scope>NUCLEOTIDE SEQUENCE [LARGE SCALE GENOMIC DNA]</scope>
    <source>
        <strain evidence="2">JCM 17591</strain>
    </source>
</reference>
<keyword evidence="2" id="KW-1185">Reference proteome</keyword>
<organism evidence="1 2">
    <name type="scientific">Gryllotalpicola koreensis</name>
    <dbReference type="NCBI Taxonomy" id="993086"/>
    <lineage>
        <taxon>Bacteria</taxon>
        <taxon>Bacillati</taxon>
        <taxon>Actinomycetota</taxon>
        <taxon>Actinomycetes</taxon>
        <taxon>Micrococcales</taxon>
        <taxon>Microbacteriaceae</taxon>
        <taxon>Gryllotalpicola</taxon>
    </lineage>
</organism>
<sequence>MPAYTVAALEAYPVDASVPGATRNAFSGYLSAFTAAGFHEVARRTPARPIVRRPLAP</sequence>
<protein>
    <submittedName>
        <fullName evidence="1">Uncharacterized protein</fullName>
    </submittedName>
</protein>
<evidence type="ECO:0000313" key="1">
    <source>
        <dbReference type="EMBL" id="GAA4176766.1"/>
    </source>
</evidence>
<proteinExistence type="predicted"/>
<comment type="caution">
    <text evidence="1">The sequence shown here is derived from an EMBL/GenBank/DDBJ whole genome shotgun (WGS) entry which is preliminary data.</text>
</comment>
<accession>A0ABP8A3I0</accession>
<dbReference type="RefSeq" id="WP_344754810.1">
    <property type="nucleotide sequence ID" value="NZ_BAABBW010000004.1"/>
</dbReference>
<dbReference type="Proteomes" id="UP001501079">
    <property type="component" value="Unassembled WGS sequence"/>
</dbReference>